<dbReference type="EMBL" id="CAJNOK010026478">
    <property type="protein sequence ID" value="CAF1403731.1"/>
    <property type="molecule type" value="Genomic_DNA"/>
</dbReference>
<dbReference type="EMBL" id="CAJOBA010048209">
    <property type="protein sequence ID" value="CAF4210038.1"/>
    <property type="molecule type" value="Genomic_DNA"/>
</dbReference>
<name>A0A815JYB9_9BILA</name>
<dbReference type="EMBL" id="CAJOBC010081995">
    <property type="protein sequence ID" value="CAF4279044.1"/>
    <property type="molecule type" value="Genomic_DNA"/>
</dbReference>
<evidence type="ECO:0000313" key="5">
    <source>
        <dbReference type="Proteomes" id="UP000663829"/>
    </source>
</evidence>
<sequence>MYNIFWPGTTNSSSADNGAQILYQWELIPGQVISRSGSPYYAEAQFNTRNWQNTTFDTYFASAIGNGITYTRTGHF</sequence>
<reference evidence="1" key="1">
    <citation type="submission" date="2021-02" db="EMBL/GenBank/DDBJ databases">
        <authorList>
            <person name="Nowell W R."/>
        </authorList>
    </citation>
    <scope>NUCLEOTIDE SEQUENCE</scope>
</reference>
<accession>A0A815JYB9</accession>
<keyword evidence="5" id="KW-1185">Reference proteome</keyword>
<dbReference type="Proteomes" id="UP000677228">
    <property type="component" value="Unassembled WGS sequence"/>
</dbReference>
<dbReference type="EMBL" id="CAJNOQ010016593">
    <property type="protein sequence ID" value="CAF1383994.1"/>
    <property type="molecule type" value="Genomic_DNA"/>
</dbReference>
<proteinExistence type="predicted"/>
<dbReference type="Proteomes" id="UP000663829">
    <property type="component" value="Unassembled WGS sequence"/>
</dbReference>
<protein>
    <submittedName>
        <fullName evidence="1">Uncharacterized protein</fullName>
    </submittedName>
</protein>
<dbReference type="AlphaFoldDB" id="A0A815JYB9"/>
<comment type="caution">
    <text evidence="1">The sequence shown here is derived from an EMBL/GenBank/DDBJ whole genome shotgun (WGS) entry which is preliminary data.</text>
</comment>
<dbReference type="Proteomes" id="UP000682733">
    <property type="component" value="Unassembled WGS sequence"/>
</dbReference>
<evidence type="ECO:0000313" key="2">
    <source>
        <dbReference type="EMBL" id="CAF1403731.1"/>
    </source>
</evidence>
<evidence type="ECO:0000313" key="4">
    <source>
        <dbReference type="EMBL" id="CAF4279044.1"/>
    </source>
</evidence>
<gene>
    <name evidence="1" type="ORF">GPM918_LOCUS32467</name>
    <name evidence="2" type="ORF">OVA965_LOCUS33127</name>
    <name evidence="4" type="ORF">SRO942_LOCUS33137</name>
    <name evidence="3" type="ORF">TMI583_LOCUS34007</name>
</gene>
<organism evidence="1 5">
    <name type="scientific">Didymodactylos carnosus</name>
    <dbReference type="NCBI Taxonomy" id="1234261"/>
    <lineage>
        <taxon>Eukaryota</taxon>
        <taxon>Metazoa</taxon>
        <taxon>Spiralia</taxon>
        <taxon>Gnathifera</taxon>
        <taxon>Rotifera</taxon>
        <taxon>Eurotatoria</taxon>
        <taxon>Bdelloidea</taxon>
        <taxon>Philodinida</taxon>
        <taxon>Philodinidae</taxon>
        <taxon>Didymodactylos</taxon>
    </lineage>
</organism>
<dbReference type="Proteomes" id="UP000681722">
    <property type="component" value="Unassembled WGS sequence"/>
</dbReference>
<evidence type="ECO:0000313" key="3">
    <source>
        <dbReference type="EMBL" id="CAF4210038.1"/>
    </source>
</evidence>
<evidence type="ECO:0000313" key="1">
    <source>
        <dbReference type="EMBL" id="CAF1383994.1"/>
    </source>
</evidence>